<proteinExistence type="predicted"/>
<dbReference type="EMBL" id="SGWV01000012">
    <property type="protein sequence ID" value="RZS47554.1"/>
    <property type="molecule type" value="Genomic_DNA"/>
</dbReference>
<reference evidence="3 4" key="1">
    <citation type="submission" date="2019-02" db="EMBL/GenBank/DDBJ databases">
        <title>Genomic Encyclopedia of Type Strains, Phase IV (KMG-IV): sequencing the most valuable type-strain genomes for metagenomic binning, comparative biology and taxonomic classification.</title>
        <authorList>
            <person name="Goeker M."/>
        </authorList>
    </citation>
    <scope>NUCLEOTIDE SEQUENCE [LARGE SCALE GENOMIC DNA]</scope>
    <source>
        <strain evidence="3 4">DSM 10617</strain>
    </source>
</reference>
<gene>
    <name evidence="3" type="ORF">EV685_3764</name>
</gene>
<protein>
    <submittedName>
        <fullName evidence="3">Uncharacterized protein</fullName>
    </submittedName>
</protein>
<dbReference type="Proteomes" id="UP000293433">
    <property type="component" value="Unassembled WGS sequence"/>
</dbReference>
<keyword evidence="4" id="KW-1185">Reference proteome</keyword>
<feature type="region of interest" description="Disordered" evidence="1">
    <location>
        <begin position="125"/>
        <end position="176"/>
    </location>
</feature>
<organism evidence="3 4">
    <name type="scientific">Sphaerotilus mobilis</name>
    <dbReference type="NCBI Taxonomy" id="47994"/>
    <lineage>
        <taxon>Bacteria</taxon>
        <taxon>Pseudomonadati</taxon>
        <taxon>Pseudomonadota</taxon>
        <taxon>Betaproteobacteria</taxon>
        <taxon>Burkholderiales</taxon>
        <taxon>Sphaerotilaceae</taxon>
        <taxon>Sphaerotilus</taxon>
    </lineage>
</organism>
<accession>A0A4Q7LBW6</accession>
<evidence type="ECO:0000313" key="3">
    <source>
        <dbReference type="EMBL" id="RZS47554.1"/>
    </source>
</evidence>
<dbReference type="AlphaFoldDB" id="A0A4Q7LBW6"/>
<evidence type="ECO:0000313" key="4">
    <source>
        <dbReference type="Proteomes" id="UP000293433"/>
    </source>
</evidence>
<feature type="chain" id="PRO_5020683182" evidence="2">
    <location>
        <begin position="31"/>
        <end position="176"/>
    </location>
</feature>
<evidence type="ECO:0000256" key="1">
    <source>
        <dbReference type="SAM" id="MobiDB-lite"/>
    </source>
</evidence>
<dbReference type="RefSeq" id="WP_207224872.1">
    <property type="nucleotide sequence ID" value="NZ_SGWV01000012.1"/>
</dbReference>
<evidence type="ECO:0000256" key="2">
    <source>
        <dbReference type="SAM" id="SignalP"/>
    </source>
</evidence>
<comment type="caution">
    <text evidence="3">The sequence shown here is derived from an EMBL/GenBank/DDBJ whole genome shotgun (WGS) entry which is preliminary data.</text>
</comment>
<sequence length="176" mass="20647">MQRWKLSARGLARTVVMALTLAGVAGASQAANIDVGVSVEISQPGVYGRVDIGRYPPPQVVVQRPVVIEAPRVIVAEPEPVYLWVPPGHRRDWRRHCSRYNACGVPVYFVRERWYQDHVHRGQGRYRDDRVSYRDGRRDDRRDDRRDERRDERWDDRRDNRRDDDRRGNGHGRGHD</sequence>
<keyword evidence="2" id="KW-0732">Signal</keyword>
<feature type="signal peptide" evidence="2">
    <location>
        <begin position="1"/>
        <end position="30"/>
    </location>
</feature>
<name>A0A4Q7LBW6_9BURK</name>